<dbReference type="PANTHER" id="PTHR13504">
    <property type="entry name" value="FIDO DOMAIN-CONTAINING PROTEIN DDB_G0283145"/>
    <property type="match status" value="1"/>
</dbReference>
<dbReference type="EMBL" id="CP000975">
    <property type="protein sequence ID" value="ACD82181.1"/>
    <property type="molecule type" value="Genomic_DNA"/>
</dbReference>
<proteinExistence type="predicted"/>
<sequence length="319" mass="37331">MFYMDSLTLDKKGIEERKSIVLSPTIPSTITKEAWGYLLPTGSEGLFAFVPKMLPPRISWNAQLDQTYKAATYFLGELSKLSWIFDRKIPFLSRCFNQLRQRRKEREGSWNPYAGEEKKEENLNPSPLLEKSYIEAIENGYSQLHSKAFLPDLACLLHKVLLRGCKQGEPGKYRTVQIRWTPRLSGSTMALYLSPPPELIRPCMESLCCFYDMGKKMPPLVVISLVHLQFVSIQPFEDANRRVANLLASLFWVKERFFPFPLLDLTGYFEWSAMDFLYYFLKVIRQGAWEDWLLYYFRGVAIESRRAYLFLKETIKKEF</sequence>
<evidence type="ECO:0000259" key="1">
    <source>
        <dbReference type="PROSITE" id="PS51459"/>
    </source>
</evidence>
<dbReference type="SUPFAM" id="SSF140931">
    <property type="entry name" value="Fic-like"/>
    <property type="match status" value="1"/>
</dbReference>
<evidence type="ECO:0000313" key="2">
    <source>
        <dbReference type="EMBL" id="ACD82181.1"/>
    </source>
</evidence>
<gene>
    <name evidence="2" type="ordered locus">Minf_0121</name>
</gene>
<dbReference type="PROSITE" id="PS51459">
    <property type="entry name" value="FIDO"/>
    <property type="match status" value="1"/>
</dbReference>
<dbReference type="HOGENOM" id="CLU_870994_0_0_0"/>
<feature type="domain" description="Fido" evidence="1">
    <location>
        <begin position="149"/>
        <end position="298"/>
    </location>
</feature>
<dbReference type="PANTHER" id="PTHR13504:SF38">
    <property type="entry name" value="FIDO DOMAIN-CONTAINING PROTEIN"/>
    <property type="match status" value="1"/>
</dbReference>
<name>B3DX41_METI4</name>
<dbReference type="KEGG" id="min:Minf_0121"/>
<dbReference type="InterPro" id="IPR036597">
    <property type="entry name" value="Fido-like_dom_sf"/>
</dbReference>
<protein>
    <submittedName>
        <fullName evidence="2">Fic family protein</fullName>
    </submittedName>
</protein>
<organism evidence="2 3">
    <name type="scientific">Methylacidiphilum infernorum (isolate V4)</name>
    <name type="common">Methylokorus infernorum (strain V4)</name>
    <dbReference type="NCBI Taxonomy" id="481448"/>
    <lineage>
        <taxon>Bacteria</taxon>
        <taxon>Pseudomonadati</taxon>
        <taxon>Verrucomicrobiota</taxon>
        <taxon>Methylacidiphilae</taxon>
        <taxon>Methylacidiphilales</taxon>
        <taxon>Methylacidiphilaceae</taxon>
        <taxon>Methylacidiphilum (ex Ratnadevi et al. 2023)</taxon>
    </lineage>
</organism>
<dbReference type="InterPro" id="IPR003812">
    <property type="entry name" value="Fido"/>
</dbReference>
<evidence type="ECO:0000313" key="3">
    <source>
        <dbReference type="Proteomes" id="UP000009149"/>
    </source>
</evidence>
<dbReference type="AlphaFoldDB" id="B3DX41"/>
<dbReference type="STRING" id="481448.Minf_0121"/>
<dbReference type="Proteomes" id="UP000009149">
    <property type="component" value="Chromosome"/>
</dbReference>
<accession>B3DX41</accession>
<dbReference type="eggNOG" id="COG3177">
    <property type="taxonomic scope" value="Bacteria"/>
</dbReference>
<dbReference type="Gene3D" id="1.10.3290.10">
    <property type="entry name" value="Fido-like domain"/>
    <property type="match status" value="1"/>
</dbReference>
<dbReference type="Pfam" id="PF02661">
    <property type="entry name" value="Fic"/>
    <property type="match status" value="1"/>
</dbReference>
<reference evidence="2 3" key="1">
    <citation type="journal article" date="2008" name="Biol. Direct">
        <title>Complete genome sequence of the extremely acidophilic methanotroph isolate V4, Methylacidiphilum infernorum, a representative of the bacterial phylum Verrucomicrobia.</title>
        <authorList>
            <person name="Hou S."/>
            <person name="Makarova K.S."/>
            <person name="Saw J.H."/>
            <person name="Senin P."/>
            <person name="Ly B.V."/>
            <person name="Zhou Z."/>
            <person name="Ren Y."/>
            <person name="Wang J."/>
            <person name="Galperin M.Y."/>
            <person name="Omelchenko M.V."/>
            <person name="Wolf Y.I."/>
            <person name="Yutin N."/>
            <person name="Koonin E.V."/>
            <person name="Stott M.B."/>
            <person name="Mountain B.W."/>
            <person name="Crowe M.A."/>
            <person name="Smirnova A.V."/>
            <person name="Dunfield P.F."/>
            <person name="Feng L."/>
            <person name="Wang L."/>
            <person name="Alam M."/>
        </authorList>
    </citation>
    <scope>NUCLEOTIDE SEQUENCE [LARGE SCALE GENOMIC DNA]</scope>
    <source>
        <strain evidence="3">Isolate V4</strain>
    </source>
</reference>
<dbReference type="InterPro" id="IPR040198">
    <property type="entry name" value="Fido_containing"/>
</dbReference>